<evidence type="ECO:0000313" key="1">
    <source>
        <dbReference type="EMBL" id="EJY43375.1"/>
    </source>
</evidence>
<accession>J7CSS8</accession>
<proteinExistence type="predicted"/>
<dbReference type="RefSeq" id="WP_002375075.1">
    <property type="nucleotide sequence ID" value="NZ_JH813188.1"/>
</dbReference>
<dbReference type="Proteomes" id="UP000006403">
    <property type="component" value="Unassembled WGS sequence"/>
</dbReference>
<protein>
    <submittedName>
        <fullName evidence="1">Uncharacterized protein</fullName>
    </submittedName>
</protein>
<gene>
    <name evidence="1" type="ORF">HMPREF1348_02450</name>
</gene>
<dbReference type="AlphaFoldDB" id="J7CSS8"/>
<evidence type="ECO:0000313" key="2">
    <source>
        <dbReference type="Proteomes" id="UP000006403"/>
    </source>
</evidence>
<dbReference type="EMBL" id="AMBL01000082">
    <property type="protein sequence ID" value="EJY43375.1"/>
    <property type="molecule type" value="Genomic_DNA"/>
</dbReference>
<name>J7CSS8_ENTFC</name>
<sequence length="57" mass="6884">MKWKESKHSKQKISRMLFQLLNEKDIRLLLQKFCPSIQKRGHEKAVLHQVIRTAKQK</sequence>
<comment type="caution">
    <text evidence="1">The sequence shown here is derived from an EMBL/GenBank/DDBJ whole genome shotgun (WGS) entry which is preliminary data.</text>
</comment>
<reference evidence="1 2" key="1">
    <citation type="submission" date="2012-04" db="EMBL/GenBank/DDBJ databases">
        <authorList>
            <person name="Weinstock G."/>
            <person name="Sodergren E."/>
            <person name="Lobos E.A."/>
            <person name="Fulton L."/>
            <person name="Fulton R."/>
            <person name="Courtney L."/>
            <person name="Fronick C."/>
            <person name="O'Laughlin M."/>
            <person name="Godfrey J."/>
            <person name="Wilson R.M."/>
            <person name="Miner T."/>
            <person name="Farmer C."/>
            <person name="Delehaunty K."/>
            <person name="Cordes M."/>
            <person name="Minx P."/>
            <person name="Tomlinson C."/>
            <person name="Chen J."/>
            <person name="Wollam A."/>
            <person name="Pepin K.H."/>
            <person name="Bhonagiri V."/>
            <person name="Zhang X."/>
            <person name="Suruliraj S."/>
            <person name="Warren W."/>
            <person name="Mitreva M."/>
            <person name="Mardis E.R."/>
            <person name="Wilson R.K."/>
        </authorList>
    </citation>
    <scope>NUCLEOTIDE SEQUENCE [LARGE SCALE GENOMIC DNA]</scope>
    <source>
        <strain evidence="1 2">505</strain>
    </source>
</reference>
<dbReference type="HOGENOM" id="CLU_216085_0_0_9"/>
<organism evidence="1 2">
    <name type="scientific">Enterococcus faecium 505</name>
    <dbReference type="NCBI Taxonomy" id="1134806"/>
    <lineage>
        <taxon>Bacteria</taxon>
        <taxon>Bacillati</taxon>
        <taxon>Bacillota</taxon>
        <taxon>Bacilli</taxon>
        <taxon>Lactobacillales</taxon>
        <taxon>Enterococcaceae</taxon>
        <taxon>Enterococcus</taxon>
    </lineage>
</organism>